<keyword evidence="3" id="KW-1185">Reference proteome</keyword>
<name>A0A7D9IZ78_PARCT</name>
<gene>
    <name evidence="2" type="ORF">PACLA_8A066790</name>
</gene>
<protein>
    <submittedName>
        <fullName evidence="2">RasGAP-activating 1 isoform X1</fullName>
    </submittedName>
</protein>
<proteinExistence type="predicted"/>
<accession>A0A7D9IZ78</accession>
<dbReference type="EMBL" id="CACRXK020010968">
    <property type="protein sequence ID" value="CAB4020465.1"/>
    <property type="molecule type" value="Genomic_DNA"/>
</dbReference>
<dbReference type="Gene3D" id="1.10.506.10">
    <property type="entry name" value="GTPase Activation - p120gap, domain 1"/>
    <property type="match status" value="1"/>
</dbReference>
<dbReference type="PANTHER" id="PTHR10194:SF144">
    <property type="entry name" value="RASGAP-ACTIVATING-LIKE PROTEIN 1"/>
    <property type="match status" value="1"/>
</dbReference>
<dbReference type="InterPro" id="IPR039360">
    <property type="entry name" value="Ras_GTPase"/>
</dbReference>
<dbReference type="InterPro" id="IPR008936">
    <property type="entry name" value="Rho_GTPase_activation_prot"/>
</dbReference>
<organism evidence="2 3">
    <name type="scientific">Paramuricea clavata</name>
    <name type="common">Red gorgonian</name>
    <name type="synonym">Violescent sea-whip</name>
    <dbReference type="NCBI Taxonomy" id="317549"/>
    <lineage>
        <taxon>Eukaryota</taxon>
        <taxon>Metazoa</taxon>
        <taxon>Cnidaria</taxon>
        <taxon>Anthozoa</taxon>
        <taxon>Octocorallia</taxon>
        <taxon>Malacalcyonacea</taxon>
        <taxon>Plexauridae</taxon>
        <taxon>Paramuricea</taxon>
    </lineage>
</organism>
<evidence type="ECO:0000256" key="1">
    <source>
        <dbReference type="ARBA" id="ARBA00022468"/>
    </source>
</evidence>
<dbReference type="Pfam" id="PF00616">
    <property type="entry name" value="RasGAP"/>
    <property type="match status" value="1"/>
</dbReference>
<sequence>MDDNSIQQKSVSYLKSYLVSILNSILESTERCPYVMKQVFHNLYNAAVQRFTDNEEGGKYLAISSFLFLRFFVPAVLSPKLFGLAEHHPEQVVSRTLTLLAKVLQSIGNFNPGIVKEPWMLPFADFIKEYAVKLKIFIDELVSMPQSIPGIIDNEDSSSETALLIKEGQLKKCKMGGKLSNVQWKKYNFSLFNDSIHYSKKYDSQIILDNSSDDGSRDIHYLLAKVCRTTA</sequence>
<dbReference type="InterPro" id="IPR001936">
    <property type="entry name" value="RasGAP_dom"/>
</dbReference>
<dbReference type="Proteomes" id="UP001152795">
    <property type="component" value="Unassembled WGS sequence"/>
</dbReference>
<dbReference type="SMART" id="SM00323">
    <property type="entry name" value="RasGAP"/>
    <property type="match status" value="1"/>
</dbReference>
<dbReference type="PANTHER" id="PTHR10194">
    <property type="entry name" value="RAS GTPASE-ACTIVATING PROTEINS"/>
    <property type="match status" value="1"/>
</dbReference>
<dbReference type="PROSITE" id="PS50018">
    <property type="entry name" value="RAS_GTPASE_ACTIV_2"/>
    <property type="match status" value="1"/>
</dbReference>
<dbReference type="GO" id="GO:0005096">
    <property type="term" value="F:GTPase activator activity"/>
    <property type="evidence" value="ECO:0007669"/>
    <property type="project" value="UniProtKB-KW"/>
</dbReference>
<evidence type="ECO:0000313" key="3">
    <source>
        <dbReference type="Proteomes" id="UP001152795"/>
    </source>
</evidence>
<dbReference type="AlphaFoldDB" id="A0A7D9IZ78"/>
<comment type="caution">
    <text evidence="2">The sequence shown here is derived from an EMBL/GenBank/DDBJ whole genome shotgun (WGS) entry which is preliminary data.</text>
</comment>
<evidence type="ECO:0000313" key="2">
    <source>
        <dbReference type="EMBL" id="CAB4020465.1"/>
    </source>
</evidence>
<keyword evidence="1" id="KW-0343">GTPase activation</keyword>
<reference evidence="2" key="1">
    <citation type="submission" date="2020-04" db="EMBL/GenBank/DDBJ databases">
        <authorList>
            <person name="Alioto T."/>
            <person name="Alioto T."/>
            <person name="Gomez Garrido J."/>
        </authorList>
    </citation>
    <scope>NUCLEOTIDE SEQUENCE</scope>
    <source>
        <strain evidence="2">A484AB</strain>
    </source>
</reference>
<dbReference type="SUPFAM" id="SSF48350">
    <property type="entry name" value="GTPase activation domain, GAP"/>
    <property type="match status" value="1"/>
</dbReference>
<dbReference type="OrthoDB" id="5979945at2759"/>